<feature type="non-terminal residue" evidence="3">
    <location>
        <position position="272"/>
    </location>
</feature>
<dbReference type="InterPro" id="IPR050231">
    <property type="entry name" value="Iron_ascorbate_oxido_reductase"/>
</dbReference>
<evidence type="ECO:0000259" key="2">
    <source>
        <dbReference type="PROSITE" id="PS51471"/>
    </source>
</evidence>
<dbReference type="InterPro" id="IPR026992">
    <property type="entry name" value="DIOX_N"/>
</dbReference>
<evidence type="ECO:0000313" key="4">
    <source>
        <dbReference type="EnsemblProtists" id="EKX53216"/>
    </source>
</evidence>
<dbReference type="PaxDb" id="55529-EKX53216"/>
<dbReference type="Pfam" id="PF14226">
    <property type="entry name" value="DIOX_N"/>
    <property type="match status" value="1"/>
</dbReference>
<evidence type="ECO:0000256" key="1">
    <source>
        <dbReference type="RuleBase" id="RU003682"/>
    </source>
</evidence>
<dbReference type="GO" id="GO:0016491">
    <property type="term" value="F:oxidoreductase activity"/>
    <property type="evidence" value="ECO:0007669"/>
    <property type="project" value="UniProtKB-KW"/>
</dbReference>
<keyword evidence="1" id="KW-0560">Oxidoreductase</keyword>
<accession>L1JXA8</accession>
<dbReference type="Pfam" id="PF03171">
    <property type="entry name" value="2OG-FeII_Oxy"/>
    <property type="match status" value="1"/>
</dbReference>
<dbReference type="PANTHER" id="PTHR47990">
    <property type="entry name" value="2-OXOGLUTARATE (2OG) AND FE(II)-DEPENDENT OXYGENASE SUPERFAMILY PROTEIN-RELATED"/>
    <property type="match status" value="1"/>
</dbReference>
<name>L1JXA8_GUITC</name>
<gene>
    <name evidence="3" type="ORF">GUITHDRAFT_44302</name>
</gene>
<dbReference type="STRING" id="905079.L1JXA8"/>
<evidence type="ECO:0000313" key="5">
    <source>
        <dbReference type="Proteomes" id="UP000011087"/>
    </source>
</evidence>
<dbReference type="HOGENOM" id="CLU_010119_2_0_1"/>
<keyword evidence="1" id="KW-0479">Metal-binding</keyword>
<dbReference type="Gene3D" id="2.60.120.330">
    <property type="entry name" value="B-lactam Antibiotic, Isopenicillin N Synthase, Chain"/>
    <property type="match status" value="1"/>
</dbReference>
<dbReference type="AlphaFoldDB" id="L1JXA8"/>
<sequence length="272" mass="30672">KLRDACESTGMFYLTGHGISPEEMQKAFESSRHFFELPAETKNALPCKKAGGFTRGYFSVGEESGSPTLFEAKEAFSYGYEWDPDLKPENPLQGPNIWPDLPGFGYDWRQPLQNIFTKKVQISEQLTDAMAIALGLEADSFSDLCKGGDTISLMRMFHYLPLLSASASVKDSRLPQELIGSSPHTDWGWLTIILQDPTVTSLQLFDSKTKKWSDVPPIPGHLLVNIGDYVSLMTKSRFKSPLHRVKINDRERYSFVFFYYTAFNATVPSLDE</sequence>
<dbReference type="GO" id="GO:0046872">
    <property type="term" value="F:metal ion binding"/>
    <property type="evidence" value="ECO:0007669"/>
    <property type="project" value="UniProtKB-KW"/>
</dbReference>
<evidence type="ECO:0000313" key="3">
    <source>
        <dbReference type="EMBL" id="EKX53216.1"/>
    </source>
</evidence>
<organism evidence="3">
    <name type="scientific">Guillardia theta (strain CCMP2712)</name>
    <name type="common">Cryptophyte</name>
    <dbReference type="NCBI Taxonomy" id="905079"/>
    <lineage>
        <taxon>Eukaryota</taxon>
        <taxon>Cryptophyceae</taxon>
        <taxon>Pyrenomonadales</taxon>
        <taxon>Geminigeraceae</taxon>
        <taxon>Guillardia</taxon>
    </lineage>
</organism>
<feature type="non-terminal residue" evidence="3">
    <location>
        <position position="1"/>
    </location>
</feature>
<comment type="similarity">
    <text evidence="1">Belongs to the iron/ascorbate-dependent oxidoreductase family.</text>
</comment>
<keyword evidence="5" id="KW-1185">Reference proteome</keyword>
<dbReference type="OMA" id="MEMWPTN"/>
<protein>
    <recommendedName>
        <fullName evidence="2">Fe2OG dioxygenase domain-containing protein</fullName>
    </recommendedName>
</protein>
<feature type="domain" description="Fe2OG dioxygenase" evidence="2">
    <location>
        <begin position="150"/>
        <end position="261"/>
    </location>
</feature>
<keyword evidence="1" id="KW-0408">Iron</keyword>
<dbReference type="EMBL" id="JH992970">
    <property type="protein sequence ID" value="EKX53216.1"/>
    <property type="molecule type" value="Genomic_DNA"/>
</dbReference>
<dbReference type="InterPro" id="IPR005123">
    <property type="entry name" value="Oxoglu/Fe-dep_dioxygenase_dom"/>
</dbReference>
<dbReference type="GeneID" id="17310073"/>
<reference evidence="4" key="3">
    <citation type="submission" date="2016-03" db="UniProtKB">
        <authorList>
            <consortium name="EnsemblProtists"/>
        </authorList>
    </citation>
    <scope>IDENTIFICATION</scope>
</reference>
<dbReference type="PROSITE" id="PS51471">
    <property type="entry name" value="FE2OG_OXY"/>
    <property type="match status" value="1"/>
</dbReference>
<dbReference type="InterPro" id="IPR027443">
    <property type="entry name" value="IPNS-like_sf"/>
</dbReference>
<dbReference type="SUPFAM" id="SSF51197">
    <property type="entry name" value="Clavaminate synthase-like"/>
    <property type="match status" value="1"/>
</dbReference>
<dbReference type="EnsemblProtists" id="EKX53216">
    <property type="protein sequence ID" value="EKX53216"/>
    <property type="gene ID" value="GUITHDRAFT_44302"/>
</dbReference>
<dbReference type="OrthoDB" id="627829at2759"/>
<dbReference type="RefSeq" id="XP_005840196.1">
    <property type="nucleotide sequence ID" value="XM_005840139.1"/>
</dbReference>
<dbReference type="PRINTS" id="PR00682">
    <property type="entry name" value="IPNSYNTHASE"/>
</dbReference>
<reference evidence="3 5" key="1">
    <citation type="journal article" date="2012" name="Nature">
        <title>Algal genomes reveal evolutionary mosaicism and the fate of nucleomorphs.</title>
        <authorList>
            <consortium name="DOE Joint Genome Institute"/>
            <person name="Curtis B.A."/>
            <person name="Tanifuji G."/>
            <person name="Burki F."/>
            <person name="Gruber A."/>
            <person name="Irimia M."/>
            <person name="Maruyama S."/>
            <person name="Arias M.C."/>
            <person name="Ball S.G."/>
            <person name="Gile G.H."/>
            <person name="Hirakawa Y."/>
            <person name="Hopkins J.F."/>
            <person name="Kuo A."/>
            <person name="Rensing S.A."/>
            <person name="Schmutz J."/>
            <person name="Symeonidi A."/>
            <person name="Elias M."/>
            <person name="Eveleigh R.J."/>
            <person name="Herman E.K."/>
            <person name="Klute M.J."/>
            <person name="Nakayama T."/>
            <person name="Obornik M."/>
            <person name="Reyes-Prieto A."/>
            <person name="Armbrust E.V."/>
            <person name="Aves S.J."/>
            <person name="Beiko R.G."/>
            <person name="Coutinho P."/>
            <person name="Dacks J.B."/>
            <person name="Durnford D.G."/>
            <person name="Fast N.M."/>
            <person name="Green B.R."/>
            <person name="Grisdale C.J."/>
            <person name="Hempel F."/>
            <person name="Henrissat B."/>
            <person name="Hoppner M.P."/>
            <person name="Ishida K."/>
            <person name="Kim E."/>
            <person name="Koreny L."/>
            <person name="Kroth P.G."/>
            <person name="Liu Y."/>
            <person name="Malik S.B."/>
            <person name="Maier U.G."/>
            <person name="McRose D."/>
            <person name="Mock T."/>
            <person name="Neilson J.A."/>
            <person name="Onodera N.T."/>
            <person name="Poole A.M."/>
            <person name="Pritham E.J."/>
            <person name="Richards T.A."/>
            <person name="Rocap G."/>
            <person name="Roy S.W."/>
            <person name="Sarai C."/>
            <person name="Schaack S."/>
            <person name="Shirato S."/>
            <person name="Slamovits C.H."/>
            <person name="Spencer D.F."/>
            <person name="Suzuki S."/>
            <person name="Worden A.Z."/>
            <person name="Zauner S."/>
            <person name="Barry K."/>
            <person name="Bell C."/>
            <person name="Bharti A.K."/>
            <person name="Crow J.A."/>
            <person name="Grimwood J."/>
            <person name="Kramer R."/>
            <person name="Lindquist E."/>
            <person name="Lucas S."/>
            <person name="Salamov A."/>
            <person name="McFadden G.I."/>
            <person name="Lane C.E."/>
            <person name="Keeling P.J."/>
            <person name="Gray M.W."/>
            <person name="Grigoriev I.V."/>
            <person name="Archibald J.M."/>
        </authorList>
    </citation>
    <scope>NUCLEOTIDE SEQUENCE</scope>
    <source>
        <strain evidence="3 5">CCMP2712</strain>
    </source>
</reference>
<dbReference type="eggNOG" id="KOG0143">
    <property type="taxonomic scope" value="Eukaryota"/>
</dbReference>
<dbReference type="InterPro" id="IPR044861">
    <property type="entry name" value="IPNS-like_FE2OG_OXY"/>
</dbReference>
<dbReference type="Proteomes" id="UP000011087">
    <property type="component" value="Unassembled WGS sequence"/>
</dbReference>
<proteinExistence type="inferred from homology"/>
<reference evidence="5" key="2">
    <citation type="submission" date="2012-11" db="EMBL/GenBank/DDBJ databases">
        <authorList>
            <person name="Kuo A."/>
            <person name="Curtis B.A."/>
            <person name="Tanifuji G."/>
            <person name="Burki F."/>
            <person name="Gruber A."/>
            <person name="Irimia M."/>
            <person name="Maruyama S."/>
            <person name="Arias M.C."/>
            <person name="Ball S.G."/>
            <person name="Gile G.H."/>
            <person name="Hirakawa Y."/>
            <person name="Hopkins J.F."/>
            <person name="Rensing S.A."/>
            <person name="Schmutz J."/>
            <person name="Symeonidi A."/>
            <person name="Elias M."/>
            <person name="Eveleigh R.J."/>
            <person name="Herman E.K."/>
            <person name="Klute M.J."/>
            <person name="Nakayama T."/>
            <person name="Obornik M."/>
            <person name="Reyes-Prieto A."/>
            <person name="Armbrust E.V."/>
            <person name="Aves S.J."/>
            <person name="Beiko R.G."/>
            <person name="Coutinho P."/>
            <person name="Dacks J.B."/>
            <person name="Durnford D.G."/>
            <person name="Fast N.M."/>
            <person name="Green B.R."/>
            <person name="Grisdale C."/>
            <person name="Hempe F."/>
            <person name="Henrissat B."/>
            <person name="Hoppner M.P."/>
            <person name="Ishida K.-I."/>
            <person name="Kim E."/>
            <person name="Koreny L."/>
            <person name="Kroth P.G."/>
            <person name="Liu Y."/>
            <person name="Malik S.-B."/>
            <person name="Maier U.G."/>
            <person name="McRose D."/>
            <person name="Mock T."/>
            <person name="Neilson J.A."/>
            <person name="Onodera N.T."/>
            <person name="Poole A.M."/>
            <person name="Pritham E.J."/>
            <person name="Richards T.A."/>
            <person name="Rocap G."/>
            <person name="Roy S.W."/>
            <person name="Sarai C."/>
            <person name="Schaack S."/>
            <person name="Shirato S."/>
            <person name="Slamovits C.H."/>
            <person name="Spencer D.F."/>
            <person name="Suzuki S."/>
            <person name="Worden A.Z."/>
            <person name="Zauner S."/>
            <person name="Barry K."/>
            <person name="Bell C."/>
            <person name="Bharti A.K."/>
            <person name="Crow J.A."/>
            <person name="Grimwood J."/>
            <person name="Kramer R."/>
            <person name="Lindquist E."/>
            <person name="Lucas S."/>
            <person name="Salamov A."/>
            <person name="McFadden G.I."/>
            <person name="Lane C.E."/>
            <person name="Keeling P.J."/>
            <person name="Gray M.W."/>
            <person name="Grigoriev I.V."/>
            <person name="Archibald J.M."/>
        </authorList>
    </citation>
    <scope>NUCLEOTIDE SEQUENCE</scope>
    <source>
        <strain evidence="5">CCMP2712</strain>
    </source>
</reference>
<dbReference type="KEGG" id="gtt:GUITHDRAFT_44302"/>